<proteinExistence type="predicted"/>
<keyword evidence="3" id="KW-0884">PQQ biosynthesis</keyword>
<sequence>MKERLLLKSKTVPIIPSHVRFEYDGKGKKWVLLAPERALFPDKIAVQILKKCNGKDNIQNIAEDLAKIYKAPAEKIIEDIKLMLQDLADKGFL</sequence>
<evidence type="ECO:0008006" key="5">
    <source>
        <dbReference type="Google" id="ProtNLM"/>
    </source>
</evidence>
<dbReference type="GO" id="GO:0018189">
    <property type="term" value="P:pyrroloquinoline quinone biosynthetic process"/>
    <property type="evidence" value="ECO:0007669"/>
    <property type="project" value="UniProtKB-UniPathway"/>
</dbReference>
<comment type="pathway">
    <text evidence="1">Cofactor biosynthesis; pyrroloquinoline quinone biosynthesis.</text>
</comment>
<dbReference type="UniPathway" id="UPA00539"/>
<dbReference type="InterPro" id="IPR041881">
    <property type="entry name" value="PqqD_sf"/>
</dbReference>
<evidence type="ECO:0000256" key="2">
    <source>
        <dbReference type="ARBA" id="ARBA00011741"/>
    </source>
</evidence>
<evidence type="ECO:0000256" key="1">
    <source>
        <dbReference type="ARBA" id="ARBA00004886"/>
    </source>
</evidence>
<dbReference type="Gene3D" id="1.10.10.1150">
    <property type="entry name" value="Coenzyme PQQ synthesis protein D (PqqD)"/>
    <property type="match status" value="1"/>
</dbReference>
<dbReference type="InterPro" id="IPR022479">
    <property type="entry name" value="PqqD_bac"/>
</dbReference>
<comment type="subunit">
    <text evidence="2">Monomer. Interacts with PqqE.</text>
</comment>
<dbReference type="InterPro" id="IPR008792">
    <property type="entry name" value="PQQD"/>
</dbReference>
<evidence type="ECO:0000313" key="4">
    <source>
        <dbReference type="EMBL" id="SVE42111.1"/>
    </source>
</evidence>
<reference evidence="4" key="1">
    <citation type="submission" date="2018-05" db="EMBL/GenBank/DDBJ databases">
        <authorList>
            <person name="Lanie J.A."/>
            <person name="Ng W.-L."/>
            <person name="Kazmierczak K.M."/>
            <person name="Andrzejewski T.M."/>
            <person name="Davidsen T.M."/>
            <person name="Wayne K.J."/>
            <person name="Tettelin H."/>
            <person name="Glass J.I."/>
            <person name="Rusch D."/>
            <person name="Podicherti R."/>
            <person name="Tsui H.-C.T."/>
            <person name="Winkler M.E."/>
        </authorList>
    </citation>
    <scope>NUCLEOTIDE SEQUENCE</scope>
</reference>
<dbReference type="AlphaFoldDB" id="A0A383DCL4"/>
<organism evidence="4">
    <name type="scientific">marine metagenome</name>
    <dbReference type="NCBI Taxonomy" id="408172"/>
    <lineage>
        <taxon>unclassified sequences</taxon>
        <taxon>metagenomes</taxon>
        <taxon>ecological metagenomes</taxon>
    </lineage>
</organism>
<feature type="non-terminal residue" evidence="4">
    <location>
        <position position="93"/>
    </location>
</feature>
<accession>A0A383DCL4</accession>
<dbReference type="EMBL" id="UINC01216109">
    <property type="protein sequence ID" value="SVE42111.1"/>
    <property type="molecule type" value="Genomic_DNA"/>
</dbReference>
<dbReference type="GO" id="GO:0048038">
    <property type="term" value="F:quinone binding"/>
    <property type="evidence" value="ECO:0007669"/>
    <property type="project" value="InterPro"/>
</dbReference>
<protein>
    <recommendedName>
        <fullName evidence="5">Pyrroloquinoline quinone biosynthesis peptide chaperone PqqD</fullName>
    </recommendedName>
</protein>
<dbReference type="Pfam" id="PF05402">
    <property type="entry name" value="PqqD"/>
    <property type="match status" value="1"/>
</dbReference>
<gene>
    <name evidence="4" type="ORF">METZ01_LOCUS494965</name>
</gene>
<name>A0A383DCL4_9ZZZZ</name>
<evidence type="ECO:0000256" key="3">
    <source>
        <dbReference type="ARBA" id="ARBA00022905"/>
    </source>
</evidence>
<dbReference type="NCBIfam" id="TIGR03859">
    <property type="entry name" value="PQQ_PqqD"/>
    <property type="match status" value="1"/>
</dbReference>